<sequence>MIGWIFWEEPACSGNSWTGSAFSIKEQGIWSIFLQKGANANLTVICPISPDDRCRDETLCTLRQRAKLILNKAVINEIAEDDVDDLSDQIRQLKGLIFSRPRHRLGIFALENPLLSLLKPPQNPYLLLLLLSHFFQAMDPTHLQQKLLPMERFNLQSFMEVLMGSLQRIWKRTDR</sequence>
<reference evidence="1 2" key="1">
    <citation type="journal article" date="2022" name="Hortic Res">
        <title>A haplotype resolved chromosomal level avocado genome allows analysis of novel avocado genes.</title>
        <authorList>
            <person name="Nath O."/>
            <person name="Fletcher S.J."/>
            <person name="Hayward A."/>
            <person name="Shaw L.M."/>
            <person name="Masouleh A.K."/>
            <person name="Furtado A."/>
            <person name="Henry R.J."/>
            <person name="Mitter N."/>
        </authorList>
    </citation>
    <scope>NUCLEOTIDE SEQUENCE [LARGE SCALE GENOMIC DNA]</scope>
    <source>
        <strain evidence="2">cv. Hass</strain>
    </source>
</reference>
<proteinExistence type="predicted"/>
<gene>
    <name evidence="1" type="ORF">MRB53_013779</name>
</gene>
<dbReference type="Proteomes" id="UP001234297">
    <property type="component" value="Chromosome 4"/>
</dbReference>
<evidence type="ECO:0000313" key="2">
    <source>
        <dbReference type="Proteomes" id="UP001234297"/>
    </source>
</evidence>
<accession>A0ACC2K9K6</accession>
<keyword evidence="2" id="KW-1185">Reference proteome</keyword>
<dbReference type="EMBL" id="CM056812">
    <property type="protein sequence ID" value="KAJ8617593.1"/>
    <property type="molecule type" value="Genomic_DNA"/>
</dbReference>
<evidence type="ECO:0000313" key="1">
    <source>
        <dbReference type="EMBL" id="KAJ8617593.1"/>
    </source>
</evidence>
<protein>
    <submittedName>
        <fullName evidence="1">Uncharacterized protein</fullName>
    </submittedName>
</protein>
<comment type="caution">
    <text evidence="1">The sequence shown here is derived from an EMBL/GenBank/DDBJ whole genome shotgun (WGS) entry which is preliminary data.</text>
</comment>
<organism evidence="1 2">
    <name type="scientific">Persea americana</name>
    <name type="common">Avocado</name>
    <dbReference type="NCBI Taxonomy" id="3435"/>
    <lineage>
        <taxon>Eukaryota</taxon>
        <taxon>Viridiplantae</taxon>
        <taxon>Streptophyta</taxon>
        <taxon>Embryophyta</taxon>
        <taxon>Tracheophyta</taxon>
        <taxon>Spermatophyta</taxon>
        <taxon>Magnoliopsida</taxon>
        <taxon>Magnoliidae</taxon>
        <taxon>Laurales</taxon>
        <taxon>Lauraceae</taxon>
        <taxon>Persea</taxon>
    </lineage>
</organism>
<name>A0ACC2K9K6_PERAE</name>